<accession>A0A1G8RE92</accession>
<dbReference type="GO" id="GO:0016209">
    <property type="term" value="F:antioxidant activity"/>
    <property type="evidence" value="ECO:0007669"/>
    <property type="project" value="InterPro"/>
</dbReference>
<dbReference type="InterPro" id="IPR036249">
    <property type="entry name" value="Thioredoxin-like_sf"/>
</dbReference>
<dbReference type="Pfam" id="PF00578">
    <property type="entry name" value="AhpC-TSA"/>
    <property type="match status" value="1"/>
</dbReference>
<evidence type="ECO:0000313" key="3">
    <source>
        <dbReference type="EMBL" id="SDJ15327.1"/>
    </source>
</evidence>
<dbReference type="PANTHER" id="PTHR42852:SF13">
    <property type="entry name" value="PROTEIN DIPZ"/>
    <property type="match status" value="1"/>
</dbReference>
<evidence type="ECO:0000256" key="1">
    <source>
        <dbReference type="ARBA" id="ARBA00023157"/>
    </source>
</evidence>
<dbReference type="RefSeq" id="WP_090399483.1">
    <property type="nucleotide sequence ID" value="NZ_FNEN01000017.1"/>
</dbReference>
<gene>
    <name evidence="3" type="ORF">SAMN04488123_11736</name>
</gene>
<evidence type="ECO:0000313" key="4">
    <source>
        <dbReference type="Proteomes" id="UP000198853"/>
    </source>
</evidence>
<keyword evidence="1" id="KW-1015">Disulfide bond</keyword>
<keyword evidence="4" id="KW-1185">Reference proteome</keyword>
<dbReference type="GO" id="GO:0016491">
    <property type="term" value="F:oxidoreductase activity"/>
    <property type="evidence" value="ECO:0007669"/>
    <property type="project" value="InterPro"/>
</dbReference>
<dbReference type="AlphaFoldDB" id="A0A1G8RE92"/>
<dbReference type="InterPro" id="IPR013766">
    <property type="entry name" value="Thioredoxin_domain"/>
</dbReference>
<protein>
    <submittedName>
        <fullName evidence="3">Peroxiredoxin</fullName>
    </submittedName>
</protein>
<dbReference type="PROSITE" id="PS51352">
    <property type="entry name" value="THIOREDOXIN_2"/>
    <property type="match status" value="1"/>
</dbReference>
<feature type="domain" description="Thioredoxin" evidence="2">
    <location>
        <begin position="33"/>
        <end position="173"/>
    </location>
</feature>
<dbReference type="Proteomes" id="UP000198853">
    <property type="component" value="Unassembled WGS sequence"/>
</dbReference>
<proteinExistence type="predicted"/>
<sequence>MVRKISSIGALLIATLVMGGIIYNSASSPPMGVNQGEEAPDIELPQAGGESMSLNDVRGTFVIMNFWASWCEPCIREFPLLDQVHQEFSDEEVNVLAVNMSSFERTMDEAMEFLDDRPVAMPILFDTDGVMADEYQVAGLPTTYLINDEGIIVDIIMGEVTEEMLIERIEPFL</sequence>
<dbReference type="Gene3D" id="3.40.30.10">
    <property type="entry name" value="Glutaredoxin"/>
    <property type="match status" value="1"/>
</dbReference>
<dbReference type="InterPro" id="IPR050553">
    <property type="entry name" value="Thioredoxin_ResA/DsbE_sf"/>
</dbReference>
<dbReference type="CDD" id="cd02966">
    <property type="entry name" value="TlpA_like_family"/>
    <property type="match status" value="1"/>
</dbReference>
<dbReference type="SUPFAM" id="SSF52833">
    <property type="entry name" value="Thioredoxin-like"/>
    <property type="match status" value="1"/>
</dbReference>
<reference evidence="3 4" key="1">
    <citation type="submission" date="2016-10" db="EMBL/GenBank/DDBJ databases">
        <authorList>
            <person name="de Groot N.N."/>
        </authorList>
    </citation>
    <scope>NUCLEOTIDE SEQUENCE [LARGE SCALE GENOMIC DNA]</scope>
    <source>
        <strain evidence="3 4">DSM 21771</strain>
    </source>
</reference>
<dbReference type="OrthoDB" id="25753at2"/>
<dbReference type="EMBL" id="FNEN01000017">
    <property type="protein sequence ID" value="SDJ15327.1"/>
    <property type="molecule type" value="Genomic_DNA"/>
</dbReference>
<name>A0A1G8RE92_9BACI</name>
<evidence type="ECO:0000259" key="2">
    <source>
        <dbReference type="PROSITE" id="PS51352"/>
    </source>
</evidence>
<dbReference type="InterPro" id="IPR000866">
    <property type="entry name" value="AhpC/TSA"/>
</dbReference>
<dbReference type="PANTHER" id="PTHR42852">
    <property type="entry name" value="THIOL:DISULFIDE INTERCHANGE PROTEIN DSBE"/>
    <property type="match status" value="1"/>
</dbReference>
<organism evidence="3 4">
    <name type="scientific">Natribacillus halophilus</name>
    <dbReference type="NCBI Taxonomy" id="549003"/>
    <lineage>
        <taxon>Bacteria</taxon>
        <taxon>Bacillati</taxon>
        <taxon>Bacillota</taxon>
        <taxon>Bacilli</taxon>
        <taxon>Bacillales</taxon>
        <taxon>Bacillaceae</taxon>
        <taxon>Natribacillus</taxon>
    </lineage>
</organism>